<feature type="transmembrane region" description="Helical" evidence="1">
    <location>
        <begin position="29"/>
        <end position="51"/>
    </location>
</feature>
<dbReference type="InterPro" id="IPR045584">
    <property type="entry name" value="Pilin-like"/>
</dbReference>
<dbReference type="Pfam" id="PF07963">
    <property type="entry name" value="N_methyl"/>
    <property type="match status" value="1"/>
</dbReference>
<gene>
    <name evidence="2" type="ORF">A3D35_02815</name>
</gene>
<accession>A0A1G2HX12</accession>
<dbReference type="SUPFAM" id="SSF54523">
    <property type="entry name" value="Pili subunits"/>
    <property type="match status" value="1"/>
</dbReference>
<protein>
    <recommendedName>
        <fullName evidence="4">Prepilin-type N-terminal cleavage/methylation domain-containing protein</fullName>
    </recommendedName>
</protein>
<evidence type="ECO:0000313" key="3">
    <source>
        <dbReference type="Proteomes" id="UP000176421"/>
    </source>
</evidence>
<keyword evidence="1" id="KW-0472">Membrane</keyword>
<dbReference type="PROSITE" id="PS00409">
    <property type="entry name" value="PROKAR_NTER_METHYL"/>
    <property type="match status" value="1"/>
</dbReference>
<proteinExistence type="predicted"/>
<dbReference type="AlphaFoldDB" id="A0A1G2HX12"/>
<dbReference type="InterPro" id="IPR012902">
    <property type="entry name" value="N_methyl_site"/>
</dbReference>
<dbReference type="EMBL" id="MHOS01000045">
    <property type="protein sequence ID" value="OGZ67076.1"/>
    <property type="molecule type" value="Genomic_DNA"/>
</dbReference>
<dbReference type="Proteomes" id="UP000176421">
    <property type="component" value="Unassembled WGS sequence"/>
</dbReference>
<dbReference type="STRING" id="1802206.A3D35_02815"/>
<evidence type="ECO:0000313" key="2">
    <source>
        <dbReference type="EMBL" id="OGZ67076.1"/>
    </source>
</evidence>
<keyword evidence="1" id="KW-1133">Transmembrane helix</keyword>
<evidence type="ECO:0008006" key="4">
    <source>
        <dbReference type="Google" id="ProtNLM"/>
    </source>
</evidence>
<name>A0A1G2HX12_9BACT</name>
<dbReference type="Gene3D" id="3.30.700.10">
    <property type="entry name" value="Glycoprotein, Type 4 Pilin"/>
    <property type="match status" value="1"/>
</dbReference>
<keyword evidence="1" id="KW-0812">Transmembrane</keyword>
<reference evidence="2 3" key="1">
    <citation type="journal article" date="2016" name="Nat. Commun.">
        <title>Thousands of microbial genomes shed light on interconnected biogeochemical processes in an aquifer system.</title>
        <authorList>
            <person name="Anantharaman K."/>
            <person name="Brown C.T."/>
            <person name="Hug L.A."/>
            <person name="Sharon I."/>
            <person name="Castelle C.J."/>
            <person name="Probst A.J."/>
            <person name="Thomas B.C."/>
            <person name="Singh A."/>
            <person name="Wilkins M.J."/>
            <person name="Karaoz U."/>
            <person name="Brodie E.L."/>
            <person name="Williams K.H."/>
            <person name="Hubbard S.S."/>
            <person name="Banfield J.F."/>
        </authorList>
    </citation>
    <scope>NUCLEOTIDE SEQUENCE [LARGE SCALE GENOMIC DNA]</scope>
</reference>
<evidence type="ECO:0000256" key="1">
    <source>
        <dbReference type="SAM" id="Phobius"/>
    </source>
</evidence>
<comment type="caution">
    <text evidence="2">The sequence shown here is derived from an EMBL/GenBank/DDBJ whole genome shotgun (WGS) entry which is preliminary data.</text>
</comment>
<dbReference type="NCBIfam" id="TIGR02532">
    <property type="entry name" value="IV_pilin_GFxxxE"/>
    <property type="match status" value="1"/>
</dbReference>
<organism evidence="2 3">
    <name type="scientific">Candidatus Staskawiczbacteria bacterium RIFCSPHIGHO2_02_FULL_34_9</name>
    <dbReference type="NCBI Taxonomy" id="1802206"/>
    <lineage>
        <taxon>Bacteria</taxon>
        <taxon>Candidatus Staskawicziibacteriota</taxon>
    </lineage>
</organism>
<sequence length="206" mass="22531">MGCNTKNLICFMFHVPCSVKQKGVTLIELVVVLGVISIIISATVGIFTSFVRQQSRILSEQELLSQTSYALEYISRSVRDAVKDTSGSCTGTPSNYYTLSHFDSVSGSYQGVKVLSSDNVCHEFFLDADGILKEIKDGQIAQPILSGNFDIQYARFIISGDKTIASVSSSGLTQPRVSVSLSFKLQSGQQERERIIQTTIGLQIQN</sequence>